<feature type="region of interest" description="Disordered" evidence="1">
    <location>
        <begin position="128"/>
        <end position="157"/>
    </location>
</feature>
<dbReference type="InParanoid" id="A0A6C2YSF1"/>
<name>A0A6C2YSF1_9BACT</name>
<dbReference type="InterPro" id="IPR010496">
    <property type="entry name" value="AL/BT2_dom"/>
</dbReference>
<sequence length="219" mass="23849">MVRMALCAVMGCLVLTMAAPLMAADPAKSADGWVDLLAGGDLGKHWKTEGNWSLSPEGVATLTPRPGEKGWTRWKSYLWAKGTYTDFEIEFDYQVQKGGNSGFYFRVGDVNDPVAKGIEVQIYDSGKKPEGAKLTDHDSGGIIPSIPPTKSNAKPAGEWNHFHITSKGDKLTVELNGVVVNEVDLSQDKLKTRPKTGAIGFQDHGLPLSLRNIRIRTPN</sequence>
<feature type="chain" id="PRO_5033879528" description="3-keto-alpha-glucoside-1,2-lyase/3-keto-2-hydroxy-glucal hydratase domain-containing protein" evidence="2">
    <location>
        <begin position="24"/>
        <end position="219"/>
    </location>
</feature>
<dbReference type="Gene3D" id="2.60.120.560">
    <property type="entry name" value="Exo-inulinase, domain 1"/>
    <property type="match status" value="1"/>
</dbReference>
<dbReference type="AlphaFoldDB" id="A0A6C2YSF1"/>
<gene>
    <name evidence="4" type="ORF">GMBLW1_49260</name>
</gene>
<feature type="domain" description="3-keto-alpha-glucoside-1,2-lyase/3-keto-2-hydroxy-glucal hydratase" evidence="3">
    <location>
        <begin position="32"/>
        <end position="216"/>
    </location>
</feature>
<dbReference type="RefSeq" id="WP_162659368.1">
    <property type="nucleotide sequence ID" value="NZ_LR593887.1"/>
</dbReference>
<accession>A0A6C2YSF1</accession>
<dbReference type="Proteomes" id="UP000464378">
    <property type="component" value="Chromosome"/>
</dbReference>
<dbReference type="GO" id="GO:0016787">
    <property type="term" value="F:hydrolase activity"/>
    <property type="evidence" value="ECO:0007669"/>
    <property type="project" value="InterPro"/>
</dbReference>
<proteinExistence type="predicted"/>
<dbReference type="EMBL" id="LR586016">
    <property type="protein sequence ID" value="VIP04267.1"/>
    <property type="molecule type" value="Genomic_DNA"/>
</dbReference>
<dbReference type="KEGG" id="tim:GMBLW1_49260"/>
<evidence type="ECO:0000259" key="3">
    <source>
        <dbReference type="Pfam" id="PF06439"/>
    </source>
</evidence>
<feature type="signal peptide" evidence="2">
    <location>
        <begin position="1"/>
        <end position="23"/>
    </location>
</feature>
<keyword evidence="2" id="KW-0732">Signal</keyword>
<evidence type="ECO:0000313" key="5">
    <source>
        <dbReference type="Proteomes" id="UP000464378"/>
    </source>
</evidence>
<evidence type="ECO:0000256" key="1">
    <source>
        <dbReference type="SAM" id="MobiDB-lite"/>
    </source>
</evidence>
<protein>
    <recommendedName>
        <fullName evidence="3">3-keto-alpha-glucoside-1,2-lyase/3-keto-2-hydroxy-glucal hydratase domain-containing protein</fullName>
    </recommendedName>
</protein>
<feature type="compositionally biased region" description="Basic and acidic residues" evidence="1">
    <location>
        <begin position="128"/>
        <end position="139"/>
    </location>
</feature>
<organism evidence="4">
    <name type="scientific">Tuwongella immobilis</name>
    <dbReference type="NCBI Taxonomy" id="692036"/>
    <lineage>
        <taxon>Bacteria</taxon>
        <taxon>Pseudomonadati</taxon>
        <taxon>Planctomycetota</taxon>
        <taxon>Planctomycetia</taxon>
        <taxon>Gemmatales</taxon>
        <taxon>Gemmataceae</taxon>
        <taxon>Tuwongella</taxon>
    </lineage>
</organism>
<dbReference type="Pfam" id="PF06439">
    <property type="entry name" value="3keto-disac_hyd"/>
    <property type="match status" value="1"/>
</dbReference>
<evidence type="ECO:0000313" key="4">
    <source>
        <dbReference type="EMBL" id="VIP04267.1"/>
    </source>
</evidence>
<dbReference type="EMBL" id="LR593887">
    <property type="protein sequence ID" value="VTS05897.1"/>
    <property type="molecule type" value="Genomic_DNA"/>
</dbReference>
<keyword evidence="5" id="KW-1185">Reference proteome</keyword>
<reference evidence="4" key="1">
    <citation type="submission" date="2019-04" db="EMBL/GenBank/DDBJ databases">
        <authorList>
            <consortium name="Science for Life Laboratories"/>
        </authorList>
    </citation>
    <scope>NUCLEOTIDE SEQUENCE</scope>
    <source>
        <strain evidence="4">MBLW1</strain>
    </source>
</reference>
<evidence type="ECO:0000256" key="2">
    <source>
        <dbReference type="SAM" id="SignalP"/>
    </source>
</evidence>